<reference evidence="6 7" key="1">
    <citation type="journal article" date="2021" name="Int. J. Syst. Evol. Microbiol.">
        <title>Salipiger mangrovisoli sp. nov., isolated from mangrove soil and the proposal for the reclassification of Paraphaeobacter pallidus as Salipiger pallidus comb. nov.</title>
        <authorList>
            <person name="Du J."/>
            <person name="Liu Y."/>
            <person name="Pei T."/>
            <person name="Deng M.R."/>
            <person name="Zhu H."/>
        </authorList>
    </citation>
    <scope>NUCLEOTIDE SEQUENCE [LARGE SCALE GENOMIC DNA]</scope>
    <source>
        <strain evidence="6 7">6D45A</strain>
    </source>
</reference>
<dbReference type="InterPro" id="IPR051459">
    <property type="entry name" value="Cytochrome_c-type_DH"/>
</dbReference>
<feature type="domain" description="Cytochrome c" evidence="5">
    <location>
        <begin position="26"/>
        <end position="137"/>
    </location>
</feature>
<dbReference type="PROSITE" id="PS51007">
    <property type="entry name" value="CYTC"/>
    <property type="match status" value="1"/>
</dbReference>
<gene>
    <name evidence="6" type="ORF">IQ782_28285</name>
</gene>
<protein>
    <submittedName>
        <fullName evidence="6">C-type cytochrome</fullName>
    </submittedName>
</protein>
<dbReference type="RefSeq" id="WP_194138014.1">
    <property type="nucleotide sequence ID" value="NZ_JADFFK010000046.1"/>
</dbReference>
<dbReference type="Gene3D" id="1.10.760.10">
    <property type="entry name" value="Cytochrome c-like domain"/>
    <property type="match status" value="1"/>
</dbReference>
<dbReference type="EMBL" id="JADFFK010000046">
    <property type="protein sequence ID" value="MBE9640751.1"/>
    <property type="molecule type" value="Genomic_DNA"/>
</dbReference>
<dbReference type="InterPro" id="IPR036909">
    <property type="entry name" value="Cyt_c-like_dom_sf"/>
</dbReference>
<name>A0ABR9XBJ3_9RHOB</name>
<keyword evidence="3 4" id="KW-0408">Iron</keyword>
<evidence type="ECO:0000313" key="7">
    <source>
        <dbReference type="Proteomes" id="UP000607796"/>
    </source>
</evidence>
<comment type="caution">
    <text evidence="6">The sequence shown here is derived from an EMBL/GenBank/DDBJ whole genome shotgun (WGS) entry which is preliminary data.</text>
</comment>
<dbReference type="Pfam" id="PF00034">
    <property type="entry name" value="Cytochrom_C"/>
    <property type="match status" value="1"/>
</dbReference>
<dbReference type="PANTHER" id="PTHR35008:SF4">
    <property type="entry name" value="BLL4482 PROTEIN"/>
    <property type="match status" value="1"/>
</dbReference>
<proteinExistence type="predicted"/>
<dbReference type="SUPFAM" id="SSF46626">
    <property type="entry name" value="Cytochrome c"/>
    <property type="match status" value="1"/>
</dbReference>
<evidence type="ECO:0000256" key="1">
    <source>
        <dbReference type="ARBA" id="ARBA00022617"/>
    </source>
</evidence>
<accession>A0ABR9XBJ3</accession>
<evidence type="ECO:0000256" key="3">
    <source>
        <dbReference type="ARBA" id="ARBA00023004"/>
    </source>
</evidence>
<evidence type="ECO:0000256" key="2">
    <source>
        <dbReference type="ARBA" id="ARBA00022723"/>
    </source>
</evidence>
<sequence length="165" mass="17573">MHPIHLRNTALTGLLLFVWGLDAHAGEIERGAYLARIMDCAGCHMPRGSDGIPMVEAGLSGGTVGFEIPGMGVFWAPNLTPSETGLGLWTDAEISEAIRHGMRPNGRALAPAMPWQAYAQLSDADTEALIAYLRAQEPVEAVRLGPVTEAEAAPAPFYRLTVPGI</sequence>
<dbReference type="Proteomes" id="UP000607796">
    <property type="component" value="Unassembled WGS sequence"/>
</dbReference>
<keyword evidence="7" id="KW-1185">Reference proteome</keyword>
<dbReference type="InterPro" id="IPR009056">
    <property type="entry name" value="Cyt_c-like_dom"/>
</dbReference>
<keyword evidence="1 4" id="KW-0349">Heme</keyword>
<evidence type="ECO:0000256" key="4">
    <source>
        <dbReference type="PROSITE-ProRule" id="PRU00433"/>
    </source>
</evidence>
<evidence type="ECO:0000259" key="5">
    <source>
        <dbReference type="PROSITE" id="PS51007"/>
    </source>
</evidence>
<keyword evidence="2 4" id="KW-0479">Metal-binding</keyword>
<organism evidence="6 7">
    <name type="scientific">Salipiger mangrovisoli</name>
    <dbReference type="NCBI Taxonomy" id="2865933"/>
    <lineage>
        <taxon>Bacteria</taxon>
        <taxon>Pseudomonadati</taxon>
        <taxon>Pseudomonadota</taxon>
        <taxon>Alphaproteobacteria</taxon>
        <taxon>Rhodobacterales</taxon>
        <taxon>Roseobacteraceae</taxon>
        <taxon>Salipiger</taxon>
    </lineage>
</organism>
<evidence type="ECO:0000313" key="6">
    <source>
        <dbReference type="EMBL" id="MBE9640751.1"/>
    </source>
</evidence>
<dbReference type="PANTHER" id="PTHR35008">
    <property type="entry name" value="BLL4482 PROTEIN-RELATED"/>
    <property type="match status" value="1"/>
</dbReference>